<protein>
    <recommendedName>
        <fullName evidence="6">EF-hand domain-containing protein</fullName>
    </recommendedName>
</protein>
<evidence type="ECO:0000256" key="1">
    <source>
        <dbReference type="ARBA" id="ARBA00004496"/>
    </source>
</evidence>
<keyword evidence="2" id="KW-0963">Cytoplasm</keyword>
<dbReference type="PANTHER" id="PTHR46212">
    <property type="entry name" value="PEFLIN"/>
    <property type="match status" value="1"/>
</dbReference>
<keyword evidence="4" id="KW-0677">Repeat</keyword>
<dbReference type="Gene3D" id="1.10.238.10">
    <property type="entry name" value="EF-hand"/>
    <property type="match status" value="1"/>
</dbReference>
<keyword evidence="3" id="KW-0479">Metal-binding</keyword>
<dbReference type="SUPFAM" id="SSF47473">
    <property type="entry name" value="EF-hand"/>
    <property type="match status" value="1"/>
</dbReference>
<gene>
    <name evidence="7" type="ORF">CBR_g37948</name>
</gene>
<comment type="subcellular location">
    <subcellularLocation>
        <location evidence="1">Cytoplasm</location>
    </subcellularLocation>
</comment>
<feature type="domain" description="EF-hand" evidence="6">
    <location>
        <begin position="78"/>
        <end position="106"/>
    </location>
</feature>
<dbReference type="InterPro" id="IPR018247">
    <property type="entry name" value="EF_Hand_1_Ca_BS"/>
</dbReference>
<keyword evidence="8" id="KW-1185">Reference proteome</keyword>
<evidence type="ECO:0000313" key="8">
    <source>
        <dbReference type="Proteomes" id="UP000265515"/>
    </source>
</evidence>
<dbReference type="EMBL" id="BFEA01000462">
    <property type="protein sequence ID" value="GBG84073.1"/>
    <property type="molecule type" value="Genomic_DNA"/>
</dbReference>
<dbReference type="AlphaFoldDB" id="A0A388LPC9"/>
<proteinExistence type="predicted"/>
<evidence type="ECO:0000256" key="2">
    <source>
        <dbReference type="ARBA" id="ARBA00022490"/>
    </source>
</evidence>
<dbReference type="Gramene" id="GBG84073">
    <property type="protein sequence ID" value="GBG84073"/>
    <property type="gene ID" value="CBR_g37948"/>
</dbReference>
<organism evidence="7 8">
    <name type="scientific">Chara braunii</name>
    <name type="common">Braun's stonewort</name>
    <dbReference type="NCBI Taxonomy" id="69332"/>
    <lineage>
        <taxon>Eukaryota</taxon>
        <taxon>Viridiplantae</taxon>
        <taxon>Streptophyta</taxon>
        <taxon>Charophyceae</taxon>
        <taxon>Charales</taxon>
        <taxon>Characeae</taxon>
        <taxon>Chara</taxon>
    </lineage>
</organism>
<dbReference type="InterPro" id="IPR051426">
    <property type="entry name" value="Peflin/Sorcin_CaBP"/>
</dbReference>
<evidence type="ECO:0000313" key="7">
    <source>
        <dbReference type="EMBL" id="GBG84073.1"/>
    </source>
</evidence>
<evidence type="ECO:0000256" key="5">
    <source>
        <dbReference type="ARBA" id="ARBA00022837"/>
    </source>
</evidence>
<sequence>MAAHTSDQVLQQWFASVDLDRSGAVNAEELRRALAVGNLHFPMRTISQMIRMYDQDQSGQISFKEFVQLHNFLCEVSESFYMYDRDRNGVLTFHEVLQALRRLQFNVEQPALASACQAFDPARTGMLKMDDYISLCCFLQLADRIFKFYDQGNQGMVHLNFSQFIYCAGQLS</sequence>
<feature type="domain" description="EF-hand" evidence="6">
    <location>
        <begin position="5"/>
        <end position="40"/>
    </location>
</feature>
<dbReference type="OMA" id="LNQFIYC"/>
<dbReference type="InterPro" id="IPR011992">
    <property type="entry name" value="EF-hand-dom_pair"/>
</dbReference>
<name>A0A388LPC9_CHABU</name>
<dbReference type="GO" id="GO:0005737">
    <property type="term" value="C:cytoplasm"/>
    <property type="evidence" value="ECO:0007669"/>
    <property type="project" value="UniProtKB-SubCell"/>
</dbReference>
<evidence type="ECO:0000256" key="3">
    <source>
        <dbReference type="ARBA" id="ARBA00022723"/>
    </source>
</evidence>
<dbReference type="GO" id="GO:0005509">
    <property type="term" value="F:calcium ion binding"/>
    <property type="evidence" value="ECO:0007669"/>
    <property type="project" value="InterPro"/>
</dbReference>
<dbReference type="Proteomes" id="UP000265515">
    <property type="component" value="Unassembled WGS sequence"/>
</dbReference>
<evidence type="ECO:0000259" key="6">
    <source>
        <dbReference type="PROSITE" id="PS50222"/>
    </source>
</evidence>
<dbReference type="SMART" id="SM00054">
    <property type="entry name" value="EFh"/>
    <property type="match status" value="3"/>
</dbReference>
<dbReference type="STRING" id="69332.A0A388LPC9"/>
<comment type="caution">
    <text evidence="7">The sequence shown here is derived from an EMBL/GenBank/DDBJ whole genome shotgun (WGS) entry which is preliminary data.</text>
</comment>
<dbReference type="PROSITE" id="PS50222">
    <property type="entry name" value="EF_HAND_2"/>
    <property type="match status" value="3"/>
</dbReference>
<feature type="domain" description="EF-hand" evidence="6">
    <location>
        <begin position="41"/>
        <end position="76"/>
    </location>
</feature>
<evidence type="ECO:0000256" key="4">
    <source>
        <dbReference type="ARBA" id="ARBA00022737"/>
    </source>
</evidence>
<dbReference type="GO" id="GO:0048306">
    <property type="term" value="F:calcium-dependent protein binding"/>
    <property type="evidence" value="ECO:0007669"/>
    <property type="project" value="UniProtKB-ARBA"/>
</dbReference>
<dbReference type="Pfam" id="PF13499">
    <property type="entry name" value="EF-hand_7"/>
    <property type="match status" value="2"/>
</dbReference>
<keyword evidence="5" id="KW-0106">Calcium</keyword>
<dbReference type="InterPro" id="IPR002048">
    <property type="entry name" value="EF_hand_dom"/>
</dbReference>
<dbReference type="OrthoDB" id="186625at2759"/>
<dbReference type="PANTHER" id="PTHR46212:SF3">
    <property type="entry name" value="GH27120P"/>
    <property type="match status" value="1"/>
</dbReference>
<dbReference type="PROSITE" id="PS00018">
    <property type="entry name" value="EF_HAND_1"/>
    <property type="match status" value="3"/>
</dbReference>
<accession>A0A388LPC9</accession>
<reference evidence="7 8" key="1">
    <citation type="journal article" date="2018" name="Cell">
        <title>The Chara Genome: Secondary Complexity and Implications for Plant Terrestrialization.</title>
        <authorList>
            <person name="Nishiyama T."/>
            <person name="Sakayama H."/>
            <person name="Vries J.D."/>
            <person name="Buschmann H."/>
            <person name="Saint-Marcoux D."/>
            <person name="Ullrich K.K."/>
            <person name="Haas F.B."/>
            <person name="Vanderstraeten L."/>
            <person name="Becker D."/>
            <person name="Lang D."/>
            <person name="Vosolsobe S."/>
            <person name="Rombauts S."/>
            <person name="Wilhelmsson P.K.I."/>
            <person name="Janitza P."/>
            <person name="Kern R."/>
            <person name="Heyl A."/>
            <person name="Rumpler F."/>
            <person name="Villalobos L.I.A.C."/>
            <person name="Clay J.M."/>
            <person name="Skokan R."/>
            <person name="Toyoda A."/>
            <person name="Suzuki Y."/>
            <person name="Kagoshima H."/>
            <person name="Schijlen E."/>
            <person name="Tajeshwar N."/>
            <person name="Catarino B."/>
            <person name="Hetherington A.J."/>
            <person name="Saltykova A."/>
            <person name="Bonnot C."/>
            <person name="Breuninger H."/>
            <person name="Symeonidi A."/>
            <person name="Radhakrishnan G.V."/>
            <person name="Van Nieuwerburgh F."/>
            <person name="Deforce D."/>
            <person name="Chang C."/>
            <person name="Karol K.G."/>
            <person name="Hedrich R."/>
            <person name="Ulvskov P."/>
            <person name="Glockner G."/>
            <person name="Delwiche C.F."/>
            <person name="Petrasek J."/>
            <person name="Van de Peer Y."/>
            <person name="Friml J."/>
            <person name="Beilby M."/>
            <person name="Dolan L."/>
            <person name="Kohara Y."/>
            <person name="Sugano S."/>
            <person name="Fujiyama A."/>
            <person name="Delaux P.-M."/>
            <person name="Quint M."/>
            <person name="TheiBen G."/>
            <person name="Hagemann M."/>
            <person name="Harholt J."/>
            <person name="Dunand C."/>
            <person name="Zachgo S."/>
            <person name="Langdale J."/>
            <person name="Maumus F."/>
            <person name="Straeten D.V.D."/>
            <person name="Gould S.B."/>
            <person name="Rensing S.A."/>
        </authorList>
    </citation>
    <scope>NUCLEOTIDE SEQUENCE [LARGE SCALE GENOMIC DNA]</scope>
    <source>
        <strain evidence="7 8">S276</strain>
    </source>
</reference>